<name>A0A813I7P5_POLGL</name>
<dbReference type="Proteomes" id="UP000626109">
    <property type="component" value="Unassembled WGS sequence"/>
</dbReference>
<comment type="caution">
    <text evidence="2">The sequence shown here is derived from an EMBL/GenBank/DDBJ whole genome shotgun (WGS) entry which is preliminary data.</text>
</comment>
<dbReference type="EMBL" id="CAJNNW010003920">
    <property type="protein sequence ID" value="CAE8645884.1"/>
    <property type="molecule type" value="Genomic_DNA"/>
</dbReference>
<sequence length="171" mass="18623">MAFSAAATQLVEDDVVTSLALVVAKLRAENLRLRAENKQQRDEVVSLKGRVTELEAREEQAAVTQKSTTFETSDDGSTTAEEQSHSEGEEGSFEQGLAAGKEAAESSPSETTRVERGRKLTMEDLLGVADLDHRAQPKNNRQPMDLKCSGKVGRGQQINSRIQQPAGRGQR</sequence>
<feature type="compositionally biased region" description="Polar residues" evidence="1">
    <location>
        <begin position="62"/>
        <end position="80"/>
    </location>
</feature>
<proteinExistence type="predicted"/>
<feature type="compositionally biased region" description="Basic and acidic residues" evidence="1">
    <location>
        <begin position="112"/>
        <end position="122"/>
    </location>
</feature>
<evidence type="ECO:0000256" key="1">
    <source>
        <dbReference type="SAM" id="MobiDB-lite"/>
    </source>
</evidence>
<accession>A0A813I7P5</accession>
<protein>
    <submittedName>
        <fullName evidence="2">Uncharacterized protein</fullName>
    </submittedName>
</protein>
<organism evidence="2 3">
    <name type="scientific">Polarella glacialis</name>
    <name type="common">Dinoflagellate</name>
    <dbReference type="NCBI Taxonomy" id="89957"/>
    <lineage>
        <taxon>Eukaryota</taxon>
        <taxon>Sar</taxon>
        <taxon>Alveolata</taxon>
        <taxon>Dinophyceae</taxon>
        <taxon>Suessiales</taxon>
        <taxon>Suessiaceae</taxon>
        <taxon>Polarella</taxon>
    </lineage>
</organism>
<reference evidence="2" key="1">
    <citation type="submission" date="2021-02" db="EMBL/GenBank/DDBJ databases">
        <authorList>
            <person name="Dougan E. K."/>
            <person name="Rhodes N."/>
            <person name="Thang M."/>
            <person name="Chan C."/>
        </authorList>
    </citation>
    <scope>NUCLEOTIDE SEQUENCE</scope>
</reference>
<evidence type="ECO:0000313" key="2">
    <source>
        <dbReference type="EMBL" id="CAE8645884.1"/>
    </source>
</evidence>
<dbReference type="AlphaFoldDB" id="A0A813I7P5"/>
<evidence type="ECO:0000313" key="3">
    <source>
        <dbReference type="Proteomes" id="UP000626109"/>
    </source>
</evidence>
<feature type="region of interest" description="Disordered" evidence="1">
    <location>
        <begin position="56"/>
        <end position="171"/>
    </location>
</feature>
<gene>
    <name evidence="2" type="ORF">PGLA2088_LOCUS4304</name>
</gene>